<dbReference type="EMBL" id="JAIQCV010000003">
    <property type="protein sequence ID" value="KAH1113505.1"/>
    <property type="molecule type" value="Genomic_DNA"/>
</dbReference>
<comment type="caution">
    <text evidence="1">The sequence shown here is derived from an EMBL/GenBank/DDBJ whole genome shotgun (WGS) entry which is preliminary data.</text>
</comment>
<gene>
    <name evidence="1" type="ORF">J1N35_006883</name>
</gene>
<name>A0A9D4AF36_9ROSI</name>
<dbReference type="Proteomes" id="UP000828251">
    <property type="component" value="Unassembled WGS sequence"/>
</dbReference>
<accession>A0A9D4AF36</accession>
<keyword evidence="2" id="KW-1185">Reference proteome</keyword>
<proteinExistence type="predicted"/>
<reference evidence="1 2" key="1">
    <citation type="journal article" date="2021" name="Plant Biotechnol. J.">
        <title>Multi-omics assisted identification of the key and species-specific regulatory components of drought-tolerant mechanisms in Gossypium stocksii.</title>
        <authorList>
            <person name="Yu D."/>
            <person name="Ke L."/>
            <person name="Zhang D."/>
            <person name="Wu Y."/>
            <person name="Sun Y."/>
            <person name="Mei J."/>
            <person name="Sun J."/>
            <person name="Sun Y."/>
        </authorList>
    </citation>
    <scope>NUCLEOTIDE SEQUENCE [LARGE SCALE GENOMIC DNA]</scope>
    <source>
        <strain evidence="2">cv. E1</strain>
        <tissue evidence="1">Leaf</tissue>
    </source>
</reference>
<organism evidence="1 2">
    <name type="scientific">Gossypium stocksii</name>
    <dbReference type="NCBI Taxonomy" id="47602"/>
    <lineage>
        <taxon>Eukaryota</taxon>
        <taxon>Viridiplantae</taxon>
        <taxon>Streptophyta</taxon>
        <taxon>Embryophyta</taxon>
        <taxon>Tracheophyta</taxon>
        <taxon>Spermatophyta</taxon>
        <taxon>Magnoliopsida</taxon>
        <taxon>eudicotyledons</taxon>
        <taxon>Gunneridae</taxon>
        <taxon>Pentapetalae</taxon>
        <taxon>rosids</taxon>
        <taxon>malvids</taxon>
        <taxon>Malvales</taxon>
        <taxon>Malvaceae</taxon>
        <taxon>Malvoideae</taxon>
        <taxon>Gossypium</taxon>
    </lineage>
</organism>
<dbReference type="AlphaFoldDB" id="A0A9D4AF36"/>
<sequence>MGHHRASHRPPASALPSTTVERWRCCRRRQTGGGRGWISRNEKAFEGKVITLDSLIYQTKLRLFVWATVVCEECIFTESDWWGWPRKSSLVKRVGNVRIMDWEPPPCGWMKFNVAGVSLDERAGCPRGGGGCGTRKGLFQLYFQVTVQWLGGFGNGGTDGYKSSNRDVFKFVS</sequence>
<evidence type="ECO:0000313" key="1">
    <source>
        <dbReference type="EMBL" id="KAH1113505.1"/>
    </source>
</evidence>
<dbReference type="OrthoDB" id="935705at2759"/>
<evidence type="ECO:0000313" key="2">
    <source>
        <dbReference type="Proteomes" id="UP000828251"/>
    </source>
</evidence>
<protein>
    <submittedName>
        <fullName evidence="1">Uncharacterized protein</fullName>
    </submittedName>
</protein>